<evidence type="ECO:0008006" key="8">
    <source>
        <dbReference type="Google" id="ProtNLM"/>
    </source>
</evidence>
<gene>
    <name evidence="6" type="ORF">MAE30S32_35940</name>
</gene>
<dbReference type="InterPro" id="IPR003644">
    <property type="entry name" value="Calx_beta"/>
</dbReference>
<evidence type="ECO:0000256" key="1">
    <source>
        <dbReference type="ARBA" id="ARBA00022729"/>
    </source>
</evidence>
<name>A0A510PM90_MICAE</name>
<evidence type="ECO:0000259" key="4">
    <source>
        <dbReference type="Pfam" id="PF03160"/>
    </source>
</evidence>
<organism evidence="6 7">
    <name type="scientific">Microcystis aeruginosa 11-30S32</name>
    <dbReference type="NCBI Taxonomy" id="2358142"/>
    <lineage>
        <taxon>Bacteria</taxon>
        <taxon>Bacillati</taxon>
        <taxon>Cyanobacteriota</taxon>
        <taxon>Cyanophyceae</taxon>
        <taxon>Oscillatoriophycideae</taxon>
        <taxon>Chroococcales</taxon>
        <taxon>Microcystaceae</taxon>
        <taxon>Microcystis</taxon>
    </lineage>
</organism>
<reference evidence="6 7" key="1">
    <citation type="journal article" date="2019" name="Appl. Environ. Microbiol.">
        <title>Co-occurrence of broad and narrow host-range viruses infecting the toxic bloom-forming cyanobacterium Microcystis aeruginosa.</title>
        <authorList>
            <person name="Morimoto D."/>
            <person name="Tominaga K."/>
            <person name="Nishimura Y."/>
            <person name="Yoshida N."/>
            <person name="Kimura S."/>
            <person name="Sako Y."/>
            <person name="Yoshida T."/>
        </authorList>
    </citation>
    <scope>NUCLEOTIDE SEQUENCE [LARGE SCALE GENOMIC DNA]</scope>
    <source>
        <strain evidence="6 7">11-30S32</strain>
    </source>
</reference>
<keyword evidence="3" id="KW-0106">Calcium</keyword>
<dbReference type="SUPFAM" id="SSF141072">
    <property type="entry name" value="CalX-like"/>
    <property type="match status" value="1"/>
</dbReference>
<accession>A0A510PM90</accession>
<comment type="caution">
    <text evidence="6">The sequence shown here is derived from an EMBL/GenBank/DDBJ whole genome shotgun (WGS) entry which is preliminary data.</text>
</comment>
<dbReference type="Gene3D" id="2.60.120.380">
    <property type="match status" value="3"/>
</dbReference>
<dbReference type="InterPro" id="IPR007280">
    <property type="entry name" value="Peptidase_C_arc/bac"/>
</dbReference>
<dbReference type="GO" id="GO:0016020">
    <property type="term" value="C:membrane"/>
    <property type="evidence" value="ECO:0007669"/>
    <property type="project" value="InterPro"/>
</dbReference>
<evidence type="ECO:0000313" key="7">
    <source>
        <dbReference type="Proteomes" id="UP000321223"/>
    </source>
</evidence>
<keyword evidence="1" id="KW-0732">Signal</keyword>
<feature type="domain" description="Peptidase C-terminal archaeal/bacterial" evidence="5">
    <location>
        <begin position="130"/>
        <end position="192"/>
    </location>
</feature>
<dbReference type="Proteomes" id="UP000321223">
    <property type="component" value="Unassembled WGS sequence"/>
</dbReference>
<protein>
    <recommendedName>
        <fullName evidence="8">Calx-beta domain-containing protein</fullName>
    </recommendedName>
</protein>
<feature type="non-terminal residue" evidence="6">
    <location>
        <position position="1"/>
    </location>
</feature>
<evidence type="ECO:0000256" key="3">
    <source>
        <dbReference type="ARBA" id="ARBA00022837"/>
    </source>
</evidence>
<dbReference type="Pfam" id="PF03160">
    <property type="entry name" value="Calx-beta"/>
    <property type="match status" value="1"/>
</dbReference>
<feature type="domain" description="Calx-beta" evidence="4">
    <location>
        <begin position="232"/>
        <end position="323"/>
    </location>
</feature>
<dbReference type="SUPFAM" id="SSF89260">
    <property type="entry name" value="Collagen-binding domain"/>
    <property type="match status" value="3"/>
</dbReference>
<keyword evidence="2" id="KW-0677">Repeat</keyword>
<evidence type="ECO:0000259" key="5">
    <source>
        <dbReference type="Pfam" id="PF04151"/>
    </source>
</evidence>
<sequence>IFGNWDRDDYYKFTLTSDSVLDLKLTGLTADAYVQLLDSTGKWIIGSYKDGIVDENLRRSLRVGTYYVQIQPDVQPDFSGRQNTNYSLNLVATTIPADQAGNNLATSRGITVGSTASSFNDFVGDFDRDDYYKFTLTNEAIINLELTALTEDANLQLLNSTGQFIRASFNRNLENEGIQNILPAGNYYVRVYNGYPGDTTYKLTLFTTPVPLISVTTADSTATETKTGQSVDAGQFVLTRTGILTQSLTVNYFVSGTATQETDYTMTRVKTATFLPGSSTTIVNITPVDDLILEGDETVSLNLVTGSNYKAVGDSSIITIVDDEALPDLAGNTLATARIITVGTVPSTFNDFVGNGDEKDYYKFILTEGGNLSLHLTGLTADADVRLLDGSGQFVWSSFNNGTANENIERALKAGTYYVGVYPGFPRNTNYTLSLKVPNAKELAKSIWNVTAFSATDVAKTLKNNGFDLVAIADALDDGLTGVFDYIQIAVGLWNSGYSLNARNLADLLWDEGATERDIGKALKYLGFDLPTIADALDDGVTKRDGTKLNYTGVAVGLWNSGHSMTGGKLADLLWDEGASLTQIGQALNYGIGRDLLHIASDMKYGITNSDGTNLTFTQVAIALWNSGGSVSTRLLADLLWDVGASAAEIGKALNYGIGRNLLQIASDLRYGVTTASGGSLNYTDIALGLWNSGHSINPRLLADLLWDTGATQAEIGKALNYGIGRNLLQIASDMKYGITTASGGSLNYTDVAVGLWNSGHSFDTRKLADLLWDTGATQAEIGKALNYGIGRNLLQIASDLRYGVTTASGGSLNYTDIALGLWNSGHSINSRVLADVLWDTGASLSQLAQALYYYEFKLSLPAIADALADGVTNSNNTYLSYTQVAIALDSIVLQGTTLASLLWNEGAKVEQVSQSLKYLGFNLSQIAKALDDGITTINYTTVAVGLWNSGHRIDSSQLARLLWDEGANLSEIAQALNRGIVRNLSQIANDMKNGIGINYGQMTIALWNSGLPVNQRDVAKILRDFGASAQDVGKSLRNELGASLEQIADALDDGADYSWNDVARGIWNSGHGPNADKLARLLRAEGANWDQAVAALDAATELSWGEAALAVSKTYVEDWFNQTIQEVKQIGNKIETFYEDNKSTLLVVAPGLVIAVEATKVIGKSIESGNIEPIVDGLKRIPVVGTAVSILDGVYKAATGNEKGVLEEAINSALAFYGGSNAVTPTMVEFVVDIFWELKDLDYQGAISATLENLGMPKTVSDRFTAVAWSVAVDPDWQKAMNSALTKVGFANADKFVTMAWDIVDKNYKEALSTGLQLVGFSNLGIDQAKADAFLNLAVAIRDGNPTQAADILIALSGNNQQVIQSSWVKDLKDGNTANDRQAIQQGLTNLGFQNGTQWGDVIWGVKDGKYLDALSTILTLGNFADGRDWIKIIDNIQKQNYLEALSTAFKVAEFPDGQSLADAVLAVKNGKYVEAFFESINLIEGGRDLADAFKYLMDFNLGEFVTSITKPEVLSLLIKYFVS</sequence>
<evidence type="ECO:0000256" key="2">
    <source>
        <dbReference type="ARBA" id="ARBA00022737"/>
    </source>
</evidence>
<dbReference type="Gene3D" id="2.60.40.2030">
    <property type="match status" value="1"/>
</dbReference>
<dbReference type="Pfam" id="PF04151">
    <property type="entry name" value="PPC"/>
    <property type="match status" value="2"/>
</dbReference>
<proteinExistence type="predicted"/>
<dbReference type="GO" id="GO:0007154">
    <property type="term" value="P:cell communication"/>
    <property type="evidence" value="ECO:0007669"/>
    <property type="project" value="InterPro"/>
</dbReference>
<evidence type="ECO:0000313" key="6">
    <source>
        <dbReference type="EMBL" id="GCA94942.1"/>
    </source>
</evidence>
<feature type="domain" description="Peptidase C-terminal archaeal/bacterial" evidence="5">
    <location>
        <begin position="360"/>
        <end position="422"/>
    </location>
</feature>
<dbReference type="RefSeq" id="WP_186814363.1">
    <property type="nucleotide sequence ID" value="NZ_BHVU01000272.1"/>
</dbReference>
<dbReference type="EMBL" id="BHVU01000272">
    <property type="protein sequence ID" value="GCA94942.1"/>
    <property type="molecule type" value="Genomic_DNA"/>
</dbReference>
<dbReference type="InterPro" id="IPR038081">
    <property type="entry name" value="CalX-like_sf"/>
</dbReference>